<dbReference type="GO" id="GO:0008289">
    <property type="term" value="F:lipid binding"/>
    <property type="evidence" value="ECO:0007669"/>
    <property type="project" value="InterPro"/>
</dbReference>
<dbReference type="GeneID" id="101514650"/>
<evidence type="ECO:0000256" key="8">
    <source>
        <dbReference type="ARBA" id="ARBA00023242"/>
    </source>
</evidence>
<accession>A0A1S2YZR8</accession>
<dbReference type="Gene3D" id="1.10.10.60">
    <property type="entry name" value="Homeodomain-like"/>
    <property type="match status" value="1"/>
</dbReference>
<dbReference type="CDD" id="cd08875">
    <property type="entry name" value="START_ArGLABRA2_like"/>
    <property type="match status" value="1"/>
</dbReference>
<evidence type="ECO:0000256" key="9">
    <source>
        <dbReference type="PROSITE-ProRule" id="PRU00108"/>
    </source>
</evidence>
<dbReference type="InterPro" id="IPR057993">
    <property type="entry name" value="HD-Zip_IV_C"/>
</dbReference>
<dbReference type="PROSITE" id="PS50848">
    <property type="entry name" value="START"/>
    <property type="match status" value="1"/>
</dbReference>
<dbReference type="Pfam" id="PF00046">
    <property type="entry name" value="Homeodomain"/>
    <property type="match status" value="1"/>
</dbReference>
<keyword evidence="5 9" id="KW-0238">DNA-binding</keyword>
<keyword evidence="7" id="KW-0804">Transcription</keyword>
<evidence type="ECO:0000256" key="7">
    <source>
        <dbReference type="ARBA" id="ARBA00023163"/>
    </source>
</evidence>
<dbReference type="SUPFAM" id="SSF55961">
    <property type="entry name" value="Bet v1-like"/>
    <property type="match status" value="2"/>
</dbReference>
<dbReference type="CDD" id="cd00086">
    <property type="entry name" value="homeodomain"/>
    <property type="match status" value="1"/>
</dbReference>
<dbReference type="eggNOG" id="ENOG502QU3P">
    <property type="taxonomic scope" value="Eukaryota"/>
</dbReference>
<dbReference type="Pfam" id="PF01852">
    <property type="entry name" value="START"/>
    <property type="match status" value="1"/>
</dbReference>
<dbReference type="AlphaFoldDB" id="A0A1S2YZR8"/>
<sequence>MYGDCQVMSTMGGNVVVNSDTLFSSPIQNPNFNFMQTMPFQPFPSMKEEDGMLRGKEEIMESGSGSEQVEDKSGNEQESNVEQQPSKKKRYHRHTARQIQEMEALFKECPHPDDKQRLKLSHDLGLKPRQVKFWFQNRRTQMKAQQDRSDNVILRAENESLKNENYRLQSALRNIICPNCGGPCIMGADLGLDDHQLRLENARLREELERVCCITSRYSGRQIQTMAPPPSLMPPSLDLDMNIYPTRHFNDQIPPCSQMIPVPMLHSEPSHFQEGGLLLMEDEKSLAMELAASSMTELVKMCQTNEPLWIRNSESEREVLNFEEHARLFQWPLKLEHRSELRTEATRDAAVVIMNSVTLVDAFLDAQKWMELFPTIVARARTVQILASGASGHASGTLQLMYAEFQVLSPLVSTREIHFLRYCQQNAEEGTWAIVDFPVDSFHQNFHNSYPRYCRRSSGCVIQDMPNGYSRVTWVEHAKVVEKPVHQIFSNYVYSGMAFGAQRWLGVLQRQCERVASLMARNISDLGVIPSPEARKNLMKLAHRMIKTFSLNMTTCGGQSWTAISDLPEDTVRITTRKITEPGQPNGVILAAVSTTWLPYSHTKIFDFLRDERHRSQMDALSNGNSLNEVAHIANGSHPGNCISLLRINVASNSSQNVELMLQESCTDQSGSLVVYTTIDVDSIQLAMSGEDPSCIALLPQGFMIVPMVSSNIDTLSCLGNSSDQGVTGTPSSTTTTTTTANSGCLLIMGMQVLASTIPSAKLNLSSVTAINNHLCNTLHQIESALCGNNNNNCFVGSCNEPTTSAAPPK</sequence>
<dbReference type="GO" id="GO:0005634">
    <property type="term" value="C:nucleus"/>
    <property type="evidence" value="ECO:0007669"/>
    <property type="project" value="UniProtKB-SubCell"/>
</dbReference>
<dbReference type="RefSeq" id="XP_004512486.1">
    <property type="nucleotide sequence ID" value="XM_004512429.3"/>
</dbReference>
<dbReference type="InterPro" id="IPR009057">
    <property type="entry name" value="Homeodomain-like_sf"/>
</dbReference>
<reference evidence="15" key="2">
    <citation type="submission" date="2025-08" db="UniProtKB">
        <authorList>
            <consortium name="RefSeq"/>
        </authorList>
    </citation>
    <scope>IDENTIFICATION</scope>
    <source>
        <tissue evidence="15">Etiolated seedlings</tissue>
    </source>
</reference>
<dbReference type="FunFam" id="1.10.10.60:FF:000229">
    <property type="entry name" value="Homeobox-leucine zipper protein HDG1"/>
    <property type="match status" value="1"/>
</dbReference>
<reference evidence="14" key="1">
    <citation type="journal article" date="2013" name="Nat. Biotechnol.">
        <title>Draft genome sequence of chickpea (Cicer arietinum) provides a resource for trait improvement.</title>
        <authorList>
            <person name="Varshney R.K."/>
            <person name="Song C."/>
            <person name="Saxena R.K."/>
            <person name="Azam S."/>
            <person name="Yu S."/>
            <person name="Sharpe A.G."/>
            <person name="Cannon S."/>
            <person name="Baek J."/>
            <person name="Rosen B.D."/>
            <person name="Tar'an B."/>
            <person name="Millan T."/>
            <person name="Zhang X."/>
            <person name="Ramsay L.D."/>
            <person name="Iwata A."/>
            <person name="Wang Y."/>
            <person name="Nelson W."/>
            <person name="Farmer A.D."/>
            <person name="Gaur P.M."/>
            <person name="Soderlund C."/>
            <person name="Penmetsa R.V."/>
            <person name="Xu C."/>
            <person name="Bharti A.K."/>
            <person name="He W."/>
            <person name="Winter P."/>
            <person name="Zhao S."/>
            <person name="Hane J.K."/>
            <person name="Carrasquilla-Garcia N."/>
            <person name="Condie J.A."/>
            <person name="Upadhyaya H.D."/>
            <person name="Luo M.C."/>
            <person name="Thudi M."/>
            <person name="Gowda C.L."/>
            <person name="Singh N.P."/>
            <person name="Lichtenzveig J."/>
            <person name="Gali K.K."/>
            <person name="Rubio J."/>
            <person name="Nadarajan N."/>
            <person name="Dolezel J."/>
            <person name="Bansal K.C."/>
            <person name="Xu X."/>
            <person name="Edwards D."/>
            <person name="Zhang G."/>
            <person name="Kahl G."/>
            <person name="Gil J."/>
            <person name="Singh K.B."/>
            <person name="Datta S.K."/>
            <person name="Jackson S.A."/>
            <person name="Wang J."/>
            <person name="Cook D.R."/>
        </authorList>
    </citation>
    <scope>NUCLEOTIDE SEQUENCE [LARGE SCALE GENOMIC DNA]</scope>
    <source>
        <strain evidence="14">cv. CDC Frontier</strain>
    </source>
</reference>
<keyword evidence="6 9" id="KW-0371">Homeobox</keyword>
<organism evidence="14 15">
    <name type="scientific">Cicer arietinum</name>
    <name type="common">Chickpea</name>
    <name type="synonym">Garbanzo</name>
    <dbReference type="NCBI Taxonomy" id="3827"/>
    <lineage>
        <taxon>Eukaryota</taxon>
        <taxon>Viridiplantae</taxon>
        <taxon>Streptophyta</taxon>
        <taxon>Embryophyta</taxon>
        <taxon>Tracheophyta</taxon>
        <taxon>Spermatophyta</taxon>
        <taxon>Magnoliopsida</taxon>
        <taxon>eudicotyledons</taxon>
        <taxon>Gunneridae</taxon>
        <taxon>Pentapetalae</taxon>
        <taxon>rosids</taxon>
        <taxon>fabids</taxon>
        <taxon>Fabales</taxon>
        <taxon>Fabaceae</taxon>
        <taxon>Papilionoideae</taxon>
        <taxon>50 kb inversion clade</taxon>
        <taxon>NPAAA clade</taxon>
        <taxon>Hologalegina</taxon>
        <taxon>IRL clade</taxon>
        <taxon>Cicereae</taxon>
        <taxon>Cicer</taxon>
    </lineage>
</organism>
<dbReference type="PANTHER" id="PTHR45654:SF11">
    <property type="entry name" value="HOMEOBOX-LEUCINE ZIPPER PROTEIN HDG5"/>
    <property type="match status" value="1"/>
</dbReference>
<feature type="domain" description="START" evidence="13">
    <location>
        <begin position="280"/>
        <end position="517"/>
    </location>
</feature>
<dbReference type="SUPFAM" id="SSF46689">
    <property type="entry name" value="Homeodomain-like"/>
    <property type="match status" value="1"/>
</dbReference>
<dbReference type="STRING" id="3827.A0A1S2YZR8"/>
<evidence type="ECO:0000256" key="1">
    <source>
        <dbReference type="ARBA" id="ARBA00004123"/>
    </source>
</evidence>
<dbReference type="SMART" id="SM00234">
    <property type="entry name" value="START"/>
    <property type="match status" value="1"/>
</dbReference>
<name>A0A1S2YZR8_CICAR</name>
<dbReference type="InterPro" id="IPR042160">
    <property type="entry name" value="HD-Zip_IV"/>
</dbReference>
<evidence type="ECO:0000259" key="12">
    <source>
        <dbReference type="PROSITE" id="PS50071"/>
    </source>
</evidence>
<dbReference type="OrthoDB" id="6159439at2759"/>
<dbReference type="PANTHER" id="PTHR45654">
    <property type="entry name" value="HOMEOBOX-LEUCINE ZIPPER PROTEIN MERISTEM L1"/>
    <property type="match status" value="1"/>
</dbReference>
<feature type="compositionally biased region" description="Basic residues" evidence="11">
    <location>
        <begin position="86"/>
        <end position="95"/>
    </location>
</feature>
<feature type="DNA-binding region" description="Homeobox" evidence="9">
    <location>
        <begin position="87"/>
        <end position="146"/>
    </location>
</feature>
<dbReference type="KEGG" id="cam:101514650"/>
<comment type="similarity">
    <text evidence="2">Belongs to the HD-ZIP homeobox family. Class IV subfamily.</text>
</comment>
<evidence type="ECO:0000259" key="13">
    <source>
        <dbReference type="PROSITE" id="PS50848"/>
    </source>
</evidence>
<dbReference type="PROSITE" id="PS00027">
    <property type="entry name" value="HOMEOBOX_1"/>
    <property type="match status" value="1"/>
</dbReference>
<keyword evidence="8 9" id="KW-0539">Nucleus</keyword>
<dbReference type="InterPro" id="IPR017970">
    <property type="entry name" value="Homeobox_CS"/>
</dbReference>
<keyword evidence="3" id="KW-0805">Transcription regulation</keyword>
<dbReference type="Gene3D" id="3.30.530.20">
    <property type="match status" value="1"/>
</dbReference>
<evidence type="ECO:0000256" key="6">
    <source>
        <dbReference type="ARBA" id="ARBA00023155"/>
    </source>
</evidence>
<comment type="subcellular location">
    <subcellularLocation>
        <location evidence="1 9 10">Nucleus</location>
    </subcellularLocation>
</comment>
<evidence type="ECO:0000313" key="15">
    <source>
        <dbReference type="RefSeq" id="XP_004512486.1"/>
    </source>
</evidence>
<dbReference type="PaxDb" id="3827-XP_004512486.1"/>
<evidence type="ECO:0000256" key="10">
    <source>
        <dbReference type="RuleBase" id="RU000682"/>
    </source>
</evidence>
<evidence type="ECO:0000256" key="5">
    <source>
        <dbReference type="ARBA" id="ARBA00023125"/>
    </source>
</evidence>
<gene>
    <name evidence="15" type="primary">LOC101514650</name>
</gene>
<protein>
    <submittedName>
        <fullName evidence="15">Homeobox-leucine zipper protein ROC3</fullName>
    </submittedName>
</protein>
<evidence type="ECO:0000256" key="3">
    <source>
        <dbReference type="ARBA" id="ARBA00023015"/>
    </source>
</evidence>
<feature type="domain" description="Homeobox" evidence="12">
    <location>
        <begin position="85"/>
        <end position="145"/>
    </location>
</feature>
<dbReference type="PROSITE" id="PS50071">
    <property type="entry name" value="HOMEOBOX_2"/>
    <property type="match status" value="1"/>
</dbReference>
<evidence type="ECO:0000256" key="11">
    <source>
        <dbReference type="SAM" id="MobiDB-lite"/>
    </source>
</evidence>
<keyword evidence="14" id="KW-1185">Reference proteome</keyword>
<evidence type="ECO:0000313" key="14">
    <source>
        <dbReference type="Proteomes" id="UP000087171"/>
    </source>
</evidence>
<proteinExistence type="inferred from homology"/>
<feature type="region of interest" description="Disordered" evidence="11">
    <location>
        <begin position="59"/>
        <end position="95"/>
    </location>
</feature>
<dbReference type="InterPro" id="IPR001356">
    <property type="entry name" value="HD"/>
</dbReference>
<dbReference type="InterPro" id="IPR023393">
    <property type="entry name" value="START-like_dom_sf"/>
</dbReference>
<dbReference type="GO" id="GO:0000981">
    <property type="term" value="F:DNA-binding transcription factor activity, RNA polymerase II-specific"/>
    <property type="evidence" value="ECO:0007669"/>
    <property type="project" value="InterPro"/>
</dbReference>
<dbReference type="Pfam" id="PF25797">
    <property type="entry name" value="PDF2_C"/>
    <property type="match status" value="1"/>
</dbReference>
<dbReference type="SMART" id="SM00389">
    <property type="entry name" value="HOX"/>
    <property type="match status" value="1"/>
</dbReference>
<evidence type="ECO:0000256" key="2">
    <source>
        <dbReference type="ARBA" id="ARBA00006789"/>
    </source>
</evidence>
<keyword evidence="4" id="KW-0175">Coiled coil</keyword>
<dbReference type="GO" id="GO:0003677">
    <property type="term" value="F:DNA binding"/>
    <property type="evidence" value="ECO:0007669"/>
    <property type="project" value="UniProtKB-UniRule"/>
</dbReference>
<evidence type="ECO:0000256" key="4">
    <source>
        <dbReference type="ARBA" id="ARBA00023054"/>
    </source>
</evidence>
<dbReference type="InterPro" id="IPR002913">
    <property type="entry name" value="START_lipid-bd_dom"/>
</dbReference>
<dbReference type="Proteomes" id="UP000087171">
    <property type="component" value="Chromosome Ca8"/>
</dbReference>